<dbReference type="RefSeq" id="WP_176476494.1">
    <property type="nucleotide sequence ID" value="NZ_NTHN02000007.1"/>
</dbReference>
<reference evidence="2" key="1">
    <citation type="submission" date="2023-07" db="EMBL/GenBank/DDBJ databases">
        <title>Yangia mangrovi SAOS 153D genome.</title>
        <authorList>
            <person name="Verma A."/>
            <person name="Pal Y."/>
            <person name="Sundharam S."/>
            <person name="Bisht B."/>
            <person name="Srinivasan K."/>
        </authorList>
    </citation>
    <scope>NUCLEOTIDE SEQUENCE [LARGE SCALE GENOMIC DNA]</scope>
    <source>
        <strain evidence="2">SAOS 153D</strain>
    </source>
</reference>
<organism evidence="1 2">
    <name type="scientific">Alloyangia mangrovi</name>
    <dbReference type="NCBI Taxonomy" id="1779329"/>
    <lineage>
        <taxon>Bacteria</taxon>
        <taxon>Pseudomonadati</taxon>
        <taxon>Pseudomonadota</taxon>
        <taxon>Alphaproteobacteria</taxon>
        <taxon>Rhodobacterales</taxon>
        <taxon>Roseobacteraceae</taxon>
        <taxon>Alloyangia</taxon>
    </lineage>
</organism>
<proteinExistence type="predicted"/>
<sequence>MSLALMKLRAIIKYRRMTRSLRKTVRRIEHDSSGISNEFDRAPLQREALLPLIGSAPVHAGETSEMAVYSTYCGPLGSFTYDKNNRPKNWPHYFVSNNRSALEIVEGLGWKPIFLDLPVSKNPVLSAHQAKVAKALPHLFPDLTRHRFLTYMDDKRRIPHGDLEGIRDRLVEAGGAMALRLSPHIEGNILWEFTDSLFQDRYREQAHQMLRYTLAQMEAGKTLETDRLFTTNFILRDMADPRIAALNERWYDDILACGIDCQLAFAFLAQGEAAIVDLPAPPRKKYLGKKIAAPEGAA</sequence>
<keyword evidence="2" id="KW-1185">Reference proteome</keyword>
<dbReference type="EMBL" id="NTHN02000007">
    <property type="protein sequence ID" value="MCT4369852.1"/>
    <property type="molecule type" value="Genomic_DNA"/>
</dbReference>
<accession>A0ABT2KJQ9</accession>
<evidence type="ECO:0000313" key="2">
    <source>
        <dbReference type="Proteomes" id="UP000217448"/>
    </source>
</evidence>
<comment type="caution">
    <text evidence="1">The sequence shown here is derived from an EMBL/GenBank/DDBJ whole genome shotgun (WGS) entry which is preliminary data.</text>
</comment>
<protein>
    <submittedName>
        <fullName evidence="1">Uncharacterized protein</fullName>
    </submittedName>
</protein>
<gene>
    <name evidence="1" type="ORF">CLG85_005695</name>
</gene>
<dbReference type="Proteomes" id="UP000217448">
    <property type="component" value="Unassembled WGS sequence"/>
</dbReference>
<name>A0ABT2KJQ9_9RHOB</name>
<evidence type="ECO:0000313" key="1">
    <source>
        <dbReference type="EMBL" id="MCT4369852.1"/>
    </source>
</evidence>